<dbReference type="EMBL" id="JACSDY010000010">
    <property type="protein sequence ID" value="KAF7417105.1"/>
    <property type="molecule type" value="Genomic_DNA"/>
</dbReference>
<sequence length="102" mass="10459">MGNAVSVGLPTIISTAIIETIVTSSALFFSRVLVGVDDNGGDDGDDDDDNNDDDGGSGDDGNDNVTIVCPSWQAFALTLISVLASMAKAGKLNFPILLARIA</sequence>
<feature type="region of interest" description="Disordered" evidence="1">
    <location>
        <begin position="39"/>
        <end position="64"/>
    </location>
</feature>
<keyword evidence="3" id="KW-1185">Reference proteome</keyword>
<evidence type="ECO:0000256" key="1">
    <source>
        <dbReference type="SAM" id="MobiDB-lite"/>
    </source>
</evidence>
<gene>
    <name evidence="2" type="ORF">H0235_011636</name>
</gene>
<reference evidence="2" key="1">
    <citation type="journal article" date="2020" name="G3 (Bethesda)">
        <title>High-Quality Assemblies for Three Invasive Social Wasps from the &lt;i&gt;Vespula&lt;/i&gt; Genus.</title>
        <authorList>
            <person name="Harrop T.W.R."/>
            <person name="Guhlin J."/>
            <person name="McLaughlin G.M."/>
            <person name="Permina E."/>
            <person name="Stockwell P."/>
            <person name="Gilligan J."/>
            <person name="Le Lec M.F."/>
            <person name="Gruber M.A.M."/>
            <person name="Quinn O."/>
            <person name="Lovegrove M."/>
            <person name="Duncan E.J."/>
            <person name="Remnant E.J."/>
            <person name="Van Eeckhoven J."/>
            <person name="Graham B."/>
            <person name="Knapp R.A."/>
            <person name="Langford K.W."/>
            <person name="Kronenberg Z."/>
            <person name="Press M.O."/>
            <person name="Eacker S.M."/>
            <person name="Wilson-Rankin E.E."/>
            <person name="Purcell J."/>
            <person name="Lester P.J."/>
            <person name="Dearden P.K."/>
        </authorList>
    </citation>
    <scope>NUCLEOTIDE SEQUENCE</scope>
    <source>
        <strain evidence="2">Volc-1</strain>
    </source>
</reference>
<dbReference type="AlphaFoldDB" id="A0A834U5C1"/>
<organism evidence="2 3">
    <name type="scientific">Vespula pensylvanica</name>
    <name type="common">Western yellow jacket</name>
    <name type="synonym">Wasp</name>
    <dbReference type="NCBI Taxonomy" id="30213"/>
    <lineage>
        <taxon>Eukaryota</taxon>
        <taxon>Metazoa</taxon>
        <taxon>Ecdysozoa</taxon>
        <taxon>Arthropoda</taxon>
        <taxon>Hexapoda</taxon>
        <taxon>Insecta</taxon>
        <taxon>Pterygota</taxon>
        <taxon>Neoptera</taxon>
        <taxon>Endopterygota</taxon>
        <taxon>Hymenoptera</taxon>
        <taxon>Apocrita</taxon>
        <taxon>Aculeata</taxon>
        <taxon>Vespoidea</taxon>
        <taxon>Vespidae</taxon>
        <taxon>Vespinae</taxon>
        <taxon>Vespula</taxon>
    </lineage>
</organism>
<comment type="caution">
    <text evidence="2">The sequence shown here is derived from an EMBL/GenBank/DDBJ whole genome shotgun (WGS) entry which is preliminary data.</text>
</comment>
<evidence type="ECO:0000313" key="2">
    <source>
        <dbReference type="EMBL" id="KAF7417105.1"/>
    </source>
</evidence>
<accession>A0A834U5C1</accession>
<evidence type="ECO:0000313" key="3">
    <source>
        <dbReference type="Proteomes" id="UP000600918"/>
    </source>
</evidence>
<name>A0A834U5C1_VESPE</name>
<protein>
    <submittedName>
        <fullName evidence="2">Uncharacterized protein</fullName>
    </submittedName>
</protein>
<feature type="compositionally biased region" description="Acidic residues" evidence="1">
    <location>
        <begin position="39"/>
        <end position="62"/>
    </location>
</feature>
<dbReference type="Proteomes" id="UP000600918">
    <property type="component" value="Unassembled WGS sequence"/>
</dbReference>
<proteinExistence type="predicted"/>